<reference evidence="4" key="1">
    <citation type="journal article" date="2019" name="Int. J. Syst. Evol. Microbiol.">
        <title>The Global Catalogue of Microorganisms (GCM) 10K type strain sequencing project: providing services to taxonomists for standard genome sequencing and annotation.</title>
        <authorList>
            <consortium name="The Broad Institute Genomics Platform"/>
            <consortium name="The Broad Institute Genome Sequencing Center for Infectious Disease"/>
            <person name="Wu L."/>
            <person name="Ma J."/>
        </authorList>
    </citation>
    <scope>NUCLEOTIDE SEQUENCE [LARGE SCALE GENOMIC DNA]</scope>
    <source>
        <strain evidence="4">JCM 14234</strain>
    </source>
</reference>
<organism evidence="3 4">
    <name type="scientific">Gordonia defluvii</name>
    <dbReference type="NCBI Taxonomy" id="283718"/>
    <lineage>
        <taxon>Bacteria</taxon>
        <taxon>Bacillati</taxon>
        <taxon>Actinomycetota</taxon>
        <taxon>Actinomycetes</taxon>
        <taxon>Mycobacteriales</taxon>
        <taxon>Gordoniaceae</taxon>
        <taxon>Gordonia</taxon>
    </lineage>
</organism>
<keyword evidence="3" id="KW-0067">ATP-binding</keyword>
<dbReference type="Proteomes" id="UP001501035">
    <property type="component" value="Unassembled WGS sequence"/>
</dbReference>
<protein>
    <submittedName>
        <fullName evidence="3">Helicase</fullName>
    </submittedName>
</protein>
<dbReference type="GO" id="GO:0004386">
    <property type="term" value="F:helicase activity"/>
    <property type="evidence" value="ECO:0007669"/>
    <property type="project" value="UniProtKB-KW"/>
</dbReference>
<dbReference type="InterPro" id="IPR014001">
    <property type="entry name" value="Helicase_ATP-bd"/>
</dbReference>
<dbReference type="SUPFAM" id="SSF52540">
    <property type="entry name" value="P-loop containing nucleoside triphosphate hydrolases"/>
    <property type="match status" value="1"/>
</dbReference>
<dbReference type="CDD" id="cd18785">
    <property type="entry name" value="SF2_C"/>
    <property type="match status" value="1"/>
</dbReference>
<sequence>MTTAKFSAETYLADLREFQRRTVDQVVEAFYGDNPRSRYLVADETGLGKSLVARGVIASAIERLQDVDRIKRIDVVYICSNADVARQNVKRLDIRGNKVDLTTRLSLLAATTHKLDTPDPEVEKPVNLISLTPGTSFPDKGWRTGTADERALLYLILRDHMGLNWGKAEKSAAHKILQGTVKTLGRFKEQVKQYEKGLNGQDLDPTIIARFQDLVRKPGPDGKPVLDTFQELVQDSVRKFRKPRVPGGYDEAANVVIELRKTLARAGVEALEPDLVILDEFQRFTDLLRNDTPVSELANEIFEYSDAKVLLLSATPYKPYDLDSAIDGGSGGADSHRDQFEDTLDFLCRSGADGQSGDLEAEEVLRLLAEFRTAVTAGADPAELRDQLREVLLKVMCRTERPSTEAASMVCEKKVAAAPVSASDVTQFIRLTELADLVDSSLPMDVWKSVPELVHFMDAYQLGQRVKKERDKPDVMAKLQQLRRLDPEALKRYEEIPDPNPRLKTLIDETTGKGWYRLLWLPPSLPYLEPAGAYASADLQNVTKKLVFSQWSATPTAVASLLSYDARRRIVADAGGEAHLESGNVQLRLRRGDLSSMANFILFLPLPDLAEQSDPLKLAGADSGPIDATAAEDQLAKTFVDRLPAAAEEVSSTDVLDLLWKWPLHNEGKRFREAVRSRAGGLHAKSAMAPKVQEKKAVSDGEDAESRSAISEYLDAAMSVADDKSGLNLDRIPRDLDLHTARLGMHSPANCAWRALGRLDVDTSKVSDAARWRAAAIIAAGLRTIFSRPETAAILDGLYPEKTPYWRKVLQYCVDGNLQAVLDEYLFHTRAVEGDRVVDDESIIKFAQDAAQAMRLREATYRGKNPLTDESDLDFPSRFALRYGDQKVEEGSVRSTEVREAFNSPFAPFVLVTTSVGQEGIDFHPWCHNLVHWNIPSSPVDFEQRDGRVNRFRGHAVRRNIAHEHAGEMLEAANPWAKAYALATNDAPHQQELPGLAPDWVYPGPHKVLRPVMPYQLSTDEAKIDRVRKRVAYYRLAFGQARQEDLIAAVRAVGLSDEEAEGRRVDLSP</sequence>
<keyword evidence="3" id="KW-0347">Helicase</keyword>
<dbReference type="InterPro" id="IPR027417">
    <property type="entry name" value="P-loop_NTPase"/>
</dbReference>
<keyword evidence="3" id="KW-0378">Hydrolase</keyword>
<evidence type="ECO:0000313" key="4">
    <source>
        <dbReference type="Proteomes" id="UP001501035"/>
    </source>
</evidence>
<accession>A0ABP6LGH5</accession>
<dbReference type="EMBL" id="BAAAVS010000049">
    <property type="protein sequence ID" value="GAA3043360.1"/>
    <property type="molecule type" value="Genomic_DNA"/>
</dbReference>
<feature type="domain" description="Helicase ATP-binding" evidence="2">
    <location>
        <begin position="11"/>
        <end position="340"/>
    </location>
</feature>
<evidence type="ECO:0000259" key="2">
    <source>
        <dbReference type="SMART" id="SM00487"/>
    </source>
</evidence>
<evidence type="ECO:0000313" key="3">
    <source>
        <dbReference type="EMBL" id="GAA3043360.1"/>
    </source>
</evidence>
<feature type="region of interest" description="Disordered" evidence="1">
    <location>
        <begin position="682"/>
        <end position="704"/>
    </location>
</feature>
<keyword evidence="4" id="KW-1185">Reference proteome</keyword>
<keyword evidence="3" id="KW-0547">Nucleotide-binding</keyword>
<comment type="caution">
    <text evidence="3">The sequence shown here is derived from an EMBL/GenBank/DDBJ whole genome shotgun (WGS) entry which is preliminary data.</text>
</comment>
<proteinExistence type="predicted"/>
<evidence type="ECO:0000256" key="1">
    <source>
        <dbReference type="SAM" id="MobiDB-lite"/>
    </source>
</evidence>
<name>A0ABP6LGH5_9ACTN</name>
<dbReference type="RefSeq" id="WP_344716802.1">
    <property type="nucleotide sequence ID" value="NZ_BAAAVS010000049.1"/>
</dbReference>
<dbReference type="SMART" id="SM00487">
    <property type="entry name" value="DEXDc"/>
    <property type="match status" value="1"/>
</dbReference>
<gene>
    <name evidence="3" type="ORF">GCM10010528_23660</name>
</gene>
<dbReference type="Gene3D" id="3.40.50.300">
    <property type="entry name" value="P-loop containing nucleotide triphosphate hydrolases"/>
    <property type="match status" value="2"/>
</dbReference>